<dbReference type="KEGG" id="xbv:XBW1_3843"/>
<protein>
    <submittedName>
        <fullName evidence="1">Uncharacterized protein</fullName>
    </submittedName>
</protein>
<evidence type="ECO:0000313" key="2">
    <source>
        <dbReference type="Proteomes" id="UP000032930"/>
    </source>
</evidence>
<dbReference type="Proteomes" id="UP000032930">
    <property type="component" value="Chromosome"/>
</dbReference>
<sequence>MSQPVITNSSVITFDISILLGLSRLNKIDVPSSTPEMLVYSGPVSHRIETYFPPHSMSGSNVRLTRLLGNYSIDKVQEQGFPLQPVSRWLRSDCQ</sequence>
<evidence type="ECO:0000313" key="1">
    <source>
        <dbReference type="EMBL" id="CDM91199.1"/>
    </source>
</evidence>
<dbReference type="AlphaFoldDB" id="A0A0B6XFM2"/>
<dbReference type="EMBL" id="FO818637">
    <property type="protein sequence ID" value="CDM91199.1"/>
    <property type="molecule type" value="Genomic_DNA"/>
</dbReference>
<proteinExistence type="predicted"/>
<gene>
    <name evidence="1" type="ORF">XBW1_3843</name>
</gene>
<reference evidence="1 2" key="1">
    <citation type="submission" date="2014-02" db="EMBL/GenBank/DDBJ databases">
        <authorList>
            <person name="Genoscope - CEA"/>
        </authorList>
    </citation>
    <scope>NUCLEOTIDE SEQUENCE [LARGE SCALE GENOMIC DNA]</scope>
    <source>
        <strain evidence="1 2">CS03</strain>
    </source>
</reference>
<accession>A0A0B6XFM2</accession>
<organism evidence="1 2">
    <name type="scientific">Xenorhabdus bovienii</name>
    <name type="common">Xenorhabdus nematophila subsp. bovienii</name>
    <dbReference type="NCBI Taxonomy" id="40576"/>
    <lineage>
        <taxon>Bacteria</taxon>
        <taxon>Pseudomonadati</taxon>
        <taxon>Pseudomonadota</taxon>
        <taxon>Gammaproteobacteria</taxon>
        <taxon>Enterobacterales</taxon>
        <taxon>Morganellaceae</taxon>
        <taxon>Xenorhabdus</taxon>
    </lineage>
</organism>
<name>A0A0B6XFM2_XENBV</name>